<accession>A0A0D2CDB9</accession>
<dbReference type="HOGENOM" id="CLU_1602508_0_0_1"/>
<reference evidence="1 2" key="1">
    <citation type="submission" date="2015-01" db="EMBL/GenBank/DDBJ databases">
        <title>The Genome Sequence of Cladophialophora immunda CBS83496.</title>
        <authorList>
            <consortium name="The Broad Institute Genomics Platform"/>
            <person name="Cuomo C."/>
            <person name="de Hoog S."/>
            <person name="Gorbushina A."/>
            <person name="Stielow B."/>
            <person name="Teixiera M."/>
            <person name="Abouelleil A."/>
            <person name="Chapman S.B."/>
            <person name="Priest M."/>
            <person name="Young S.K."/>
            <person name="Wortman J."/>
            <person name="Nusbaum C."/>
            <person name="Birren B."/>
        </authorList>
    </citation>
    <scope>NUCLEOTIDE SEQUENCE [LARGE SCALE GENOMIC DNA]</scope>
    <source>
        <strain evidence="1 2">CBS 83496</strain>
    </source>
</reference>
<organism evidence="1 2">
    <name type="scientific">Cladophialophora immunda</name>
    <dbReference type="NCBI Taxonomy" id="569365"/>
    <lineage>
        <taxon>Eukaryota</taxon>
        <taxon>Fungi</taxon>
        <taxon>Dikarya</taxon>
        <taxon>Ascomycota</taxon>
        <taxon>Pezizomycotina</taxon>
        <taxon>Eurotiomycetes</taxon>
        <taxon>Chaetothyriomycetidae</taxon>
        <taxon>Chaetothyriales</taxon>
        <taxon>Herpotrichiellaceae</taxon>
        <taxon>Cladophialophora</taxon>
    </lineage>
</organism>
<sequence>MNGLGSVHVRAAIPAKHVRPGVSGDVFDQSIKLLRHFVSEEELPDLTVENIQKVLTKVKMHSSDRSVMETPSREIERSGVEYTYPAPDEIQEVVERDEHPLLQEDLGCMVLDSLGKYRVYLPSALARYVAHEEKATSEQSLPFVGTMLLEWHARAQSIWIPKSYHH</sequence>
<name>A0A0D2CDB9_9EURO</name>
<evidence type="ECO:0000313" key="1">
    <source>
        <dbReference type="EMBL" id="KIW29138.1"/>
    </source>
</evidence>
<dbReference type="GeneID" id="27344168"/>
<proteinExistence type="predicted"/>
<dbReference type="Proteomes" id="UP000054466">
    <property type="component" value="Unassembled WGS sequence"/>
</dbReference>
<dbReference type="EMBL" id="KN847042">
    <property type="protein sequence ID" value="KIW29138.1"/>
    <property type="molecule type" value="Genomic_DNA"/>
</dbReference>
<dbReference type="AlphaFoldDB" id="A0A0D2CDB9"/>
<dbReference type="STRING" id="569365.A0A0D2CDB9"/>
<protein>
    <submittedName>
        <fullName evidence="1">Uncharacterized protein</fullName>
    </submittedName>
</protein>
<dbReference type="OrthoDB" id="3364175at2759"/>
<gene>
    <name evidence="1" type="ORF">PV07_04974</name>
</gene>
<keyword evidence="2" id="KW-1185">Reference proteome</keyword>
<evidence type="ECO:0000313" key="2">
    <source>
        <dbReference type="Proteomes" id="UP000054466"/>
    </source>
</evidence>
<dbReference type="VEuPathDB" id="FungiDB:PV07_04974"/>
<dbReference type="RefSeq" id="XP_016249354.1">
    <property type="nucleotide sequence ID" value="XM_016391835.1"/>
</dbReference>